<evidence type="ECO:0000313" key="2">
    <source>
        <dbReference type="Proteomes" id="UP000692954"/>
    </source>
</evidence>
<sequence length="114" mass="13285">MGSYCSCCSARTKKKQNEIQNGESYKIKYEQDRKAINFNISQILKQRYQNPIQVEIPKVEVKPDISLPVDEDVYINDIMKQFDTLNSIFNEMENEFDQITKKLLSMSENPIVGL</sequence>
<proteinExistence type="predicted"/>
<comment type="caution">
    <text evidence="1">The sequence shown here is derived from an EMBL/GenBank/DDBJ whole genome shotgun (WGS) entry which is preliminary data.</text>
</comment>
<dbReference type="AlphaFoldDB" id="A0A8S1JST1"/>
<protein>
    <submittedName>
        <fullName evidence="1">Uncharacterized protein</fullName>
    </submittedName>
</protein>
<accession>A0A8S1JST1</accession>
<evidence type="ECO:0000313" key="1">
    <source>
        <dbReference type="EMBL" id="CAD8045713.1"/>
    </source>
</evidence>
<name>A0A8S1JST1_9CILI</name>
<dbReference type="EMBL" id="CAJJDN010000001">
    <property type="protein sequence ID" value="CAD8045713.1"/>
    <property type="molecule type" value="Genomic_DNA"/>
</dbReference>
<gene>
    <name evidence="1" type="ORF">PSON_ATCC_30995.1.T0010236</name>
</gene>
<organism evidence="1 2">
    <name type="scientific">Paramecium sonneborni</name>
    <dbReference type="NCBI Taxonomy" id="65129"/>
    <lineage>
        <taxon>Eukaryota</taxon>
        <taxon>Sar</taxon>
        <taxon>Alveolata</taxon>
        <taxon>Ciliophora</taxon>
        <taxon>Intramacronucleata</taxon>
        <taxon>Oligohymenophorea</taxon>
        <taxon>Peniculida</taxon>
        <taxon>Parameciidae</taxon>
        <taxon>Paramecium</taxon>
    </lineage>
</organism>
<keyword evidence="2" id="KW-1185">Reference proteome</keyword>
<dbReference type="Proteomes" id="UP000692954">
    <property type="component" value="Unassembled WGS sequence"/>
</dbReference>
<reference evidence="1" key="1">
    <citation type="submission" date="2021-01" db="EMBL/GenBank/DDBJ databases">
        <authorList>
            <consortium name="Genoscope - CEA"/>
            <person name="William W."/>
        </authorList>
    </citation>
    <scope>NUCLEOTIDE SEQUENCE</scope>
</reference>